<reference evidence="2 3" key="1">
    <citation type="submission" date="2018-07" db="EMBL/GenBank/DDBJ databases">
        <title>Draft genome sequence of Ancylomarina sp. M1P.</title>
        <authorList>
            <person name="Yadav S."/>
            <person name="Villanueva L."/>
            <person name="Damste J.S.S."/>
        </authorList>
    </citation>
    <scope>NUCLEOTIDE SEQUENCE [LARGE SCALE GENOMIC DNA]</scope>
    <source>
        <strain evidence="2 3">M1P</strain>
    </source>
</reference>
<keyword evidence="1" id="KW-1133">Transmembrane helix</keyword>
<evidence type="ECO:0000313" key="3">
    <source>
        <dbReference type="Proteomes" id="UP000285794"/>
    </source>
</evidence>
<evidence type="ECO:0000256" key="1">
    <source>
        <dbReference type="SAM" id="Phobius"/>
    </source>
</evidence>
<dbReference type="EMBL" id="QQWG01000021">
    <property type="protein sequence ID" value="RRG19361.1"/>
    <property type="molecule type" value="Genomic_DNA"/>
</dbReference>
<organism evidence="2 3">
    <name type="scientific">Ancylomarina euxinus</name>
    <dbReference type="NCBI Taxonomy" id="2283627"/>
    <lineage>
        <taxon>Bacteria</taxon>
        <taxon>Pseudomonadati</taxon>
        <taxon>Bacteroidota</taxon>
        <taxon>Bacteroidia</taxon>
        <taxon>Marinilabiliales</taxon>
        <taxon>Marinifilaceae</taxon>
        <taxon>Ancylomarina</taxon>
    </lineage>
</organism>
<keyword evidence="1" id="KW-0472">Membrane</keyword>
<feature type="transmembrane region" description="Helical" evidence="1">
    <location>
        <begin position="25"/>
        <end position="53"/>
    </location>
</feature>
<keyword evidence="1" id="KW-0812">Transmembrane</keyword>
<name>A0A425XXH0_9BACT</name>
<evidence type="ECO:0000313" key="2">
    <source>
        <dbReference type="EMBL" id="RRG19361.1"/>
    </source>
</evidence>
<proteinExistence type="predicted"/>
<comment type="caution">
    <text evidence="2">The sequence shown here is derived from an EMBL/GenBank/DDBJ whole genome shotgun (WGS) entry which is preliminary data.</text>
</comment>
<dbReference type="AlphaFoldDB" id="A0A425XXH0"/>
<dbReference type="OrthoDB" id="1120514at2"/>
<sequence length="149" mass="17719">MTNYTPHNADFSLGKRIKSELSLLLILQVIILIFMGINLVYELTLIVIFILLLSIKRNRILYQIEFDDEKREFSIYYYSLVIFRRKETINYDRLNSKLGLKRYGLGSAITTLEFFNKKQIIGEVRVGDKWQWTDEQVKMIHEKSMNSKD</sequence>
<gene>
    <name evidence="2" type="ORF">DWB61_15775</name>
</gene>
<dbReference type="RefSeq" id="WP_125031848.1">
    <property type="nucleotide sequence ID" value="NZ_JAPXVP010000018.1"/>
</dbReference>
<keyword evidence="3" id="KW-1185">Reference proteome</keyword>
<accession>A0A425XXH0</accession>
<dbReference type="Proteomes" id="UP000285794">
    <property type="component" value="Unassembled WGS sequence"/>
</dbReference>
<protein>
    <submittedName>
        <fullName evidence="2">Uncharacterized protein</fullName>
    </submittedName>
</protein>